<dbReference type="PANTHER" id="PTHR19308">
    <property type="entry name" value="PHOSPHATIDYLCHOLINE TRANSFER PROTEIN"/>
    <property type="match status" value="1"/>
</dbReference>
<name>A0A5C5FSA5_9BASI</name>
<dbReference type="SUPFAM" id="SSF55961">
    <property type="entry name" value="Bet v1-like"/>
    <property type="match status" value="1"/>
</dbReference>
<proteinExistence type="predicted"/>
<feature type="domain" description="START" evidence="1">
    <location>
        <begin position="43"/>
        <end position="207"/>
    </location>
</feature>
<evidence type="ECO:0000313" key="3">
    <source>
        <dbReference type="Proteomes" id="UP000311382"/>
    </source>
</evidence>
<dbReference type="EMBL" id="SOZI01000085">
    <property type="protein sequence ID" value="TNY19758.1"/>
    <property type="molecule type" value="Genomic_DNA"/>
</dbReference>
<dbReference type="OrthoDB" id="196858at2759"/>
<reference evidence="2 3" key="1">
    <citation type="submission" date="2019-03" db="EMBL/GenBank/DDBJ databases">
        <title>Rhodosporidium diobovatum UCD-FST 08-225 genome sequencing, assembly, and annotation.</title>
        <authorList>
            <person name="Fakankun I.U."/>
            <person name="Fristensky B."/>
            <person name="Levin D.B."/>
        </authorList>
    </citation>
    <scope>NUCLEOTIDE SEQUENCE [LARGE SCALE GENOMIC DNA]</scope>
    <source>
        <strain evidence="2 3">UCD-FST 08-225</strain>
    </source>
</reference>
<dbReference type="Pfam" id="PF01852">
    <property type="entry name" value="START"/>
    <property type="match status" value="1"/>
</dbReference>
<evidence type="ECO:0000313" key="2">
    <source>
        <dbReference type="EMBL" id="TNY19758.1"/>
    </source>
</evidence>
<dbReference type="PROSITE" id="PS50848">
    <property type="entry name" value="START"/>
    <property type="match status" value="1"/>
</dbReference>
<dbReference type="PANTHER" id="PTHR19308:SF14">
    <property type="entry name" value="START DOMAIN-CONTAINING PROTEIN"/>
    <property type="match status" value="1"/>
</dbReference>
<dbReference type="AlphaFoldDB" id="A0A5C5FSA5"/>
<evidence type="ECO:0000259" key="1">
    <source>
        <dbReference type="PROSITE" id="PS50848"/>
    </source>
</evidence>
<accession>A0A5C5FSA5</accession>
<dbReference type="InterPro" id="IPR051213">
    <property type="entry name" value="START_lipid_transfer"/>
</dbReference>
<sequence>MTAQAHVVEPLLPAVSDYPTESPWAAEVEKIRHRFLYELEHVEDGWIDLGEREGVRLWKKWHDNDENPVPWVRGETVVEDVTPDAFLAGVVQIPGMRKLWDPRTETGFMLQRFSRTEVLFYAVAKGKRFIAKPRDMVGVQKDYVEEDGSALILQTSVETDHVPEQSGLKRATLNLSGWHFRPEGNNIRVTYIFQISLGGMIPSAVVSMATTETPMCTGRARDAYYEHGHAPYVAHDTSHEPSTVFQNEWVDAAAREYRCGVTTGSRIGEVFKIRYDTRRMHKGGVKLSVEGAGVELSDDGKGTVKVRVTRSGENATVVLSPR</sequence>
<comment type="caution">
    <text evidence="2">The sequence shown here is derived from an EMBL/GenBank/DDBJ whole genome shotgun (WGS) entry which is preliminary data.</text>
</comment>
<protein>
    <submittedName>
        <fullName evidence="2">Bet v1-like protein</fullName>
    </submittedName>
</protein>
<organism evidence="2 3">
    <name type="scientific">Rhodotorula diobovata</name>
    <dbReference type="NCBI Taxonomy" id="5288"/>
    <lineage>
        <taxon>Eukaryota</taxon>
        <taxon>Fungi</taxon>
        <taxon>Dikarya</taxon>
        <taxon>Basidiomycota</taxon>
        <taxon>Pucciniomycotina</taxon>
        <taxon>Microbotryomycetes</taxon>
        <taxon>Sporidiobolales</taxon>
        <taxon>Sporidiobolaceae</taxon>
        <taxon>Rhodotorula</taxon>
    </lineage>
</organism>
<keyword evidence="3" id="KW-1185">Reference proteome</keyword>
<dbReference type="GO" id="GO:0008289">
    <property type="term" value="F:lipid binding"/>
    <property type="evidence" value="ECO:0007669"/>
    <property type="project" value="InterPro"/>
</dbReference>
<dbReference type="InterPro" id="IPR023393">
    <property type="entry name" value="START-like_dom_sf"/>
</dbReference>
<gene>
    <name evidence="2" type="ORF">DMC30DRAFT_378462</name>
</gene>
<dbReference type="GO" id="GO:0005737">
    <property type="term" value="C:cytoplasm"/>
    <property type="evidence" value="ECO:0007669"/>
    <property type="project" value="UniProtKB-ARBA"/>
</dbReference>
<dbReference type="Proteomes" id="UP000311382">
    <property type="component" value="Unassembled WGS sequence"/>
</dbReference>
<dbReference type="CDD" id="cd00177">
    <property type="entry name" value="START"/>
    <property type="match status" value="1"/>
</dbReference>
<dbReference type="Gene3D" id="3.30.530.20">
    <property type="match status" value="1"/>
</dbReference>
<dbReference type="InterPro" id="IPR002913">
    <property type="entry name" value="START_lipid-bd_dom"/>
</dbReference>